<dbReference type="Pfam" id="PF13407">
    <property type="entry name" value="Peripla_BP_4"/>
    <property type="match status" value="1"/>
</dbReference>
<dbReference type="InterPro" id="IPR025997">
    <property type="entry name" value="SBP_2_dom"/>
</dbReference>
<dbReference type="CDD" id="cd06309">
    <property type="entry name" value="PBP1_galactofuranose_YtfQ-like"/>
    <property type="match status" value="1"/>
</dbReference>
<comment type="similarity">
    <text evidence="2">Belongs to the bacterial solute-binding protein 2 family.</text>
</comment>
<feature type="chain" id="PRO_5040825354" evidence="4">
    <location>
        <begin position="23"/>
        <end position="325"/>
    </location>
</feature>
<dbReference type="AlphaFoldDB" id="A0A9W6JVG9"/>
<dbReference type="InterPro" id="IPR028082">
    <property type="entry name" value="Peripla_BP_I"/>
</dbReference>
<evidence type="ECO:0000256" key="4">
    <source>
        <dbReference type="SAM" id="SignalP"/>
    </source>
</evidence>
<proteinExistence type="inferred from homology"/>
<feature type="domain" description="Periplasmic binding protein" evidence="5">
    <location>
        <begin position="32"/>
        <end position="278"/>
    </location>
</feature>
<dbReference type="InterPro" id="IPR054837">
    <property type="entry name" value="YtfQ_transport"/>
</dbReference>
<dbReference type="RefSeq" id="WP_213366827.1">
    <property type="nucleotide sequence ID" value="NZ_BSFM01000006.1"/>
</dbReference>
<organism evidence="6 7">
    <name type="scientific">Ancylobacter defluvii</name>
    <dbReference type="NCBI Taxonomy" id="1282440"/>
    <lineage>
        <taxon>Bacteria</taxon>
        <taxon>Pseudomonadati</taxon>
        <taxon>Pseudomonadota</taxon>
        <taxon>Alphaproteobacteria</taxon>
        <taxon>Hyphomicrobiales</taxon>
        <taxon>Xanthobacteraceae</taxon>
        <taxon>Ancylobacter</taxon>
    </lineage>
</organism>
<comment type="subcellular location">
    <subcellularLocation>
        <location evidence="1">Cell envelope</location>
    </subcellularLocation>
</comment>
<dbReference type="Proteomes" id="UP001143330">
    <property type="component" value="Unassembled WGS sequence"/>
</dbReference>
<feature type="signal peptide" evidence="4">
    <location>
        <begin position="1"/>
        <end position="22"/>
    </location>
</feature>
<dbReference type="EMBL" id="BSFM01000006">
    <property type="protein sequence ID" value="GLK83313.1"/>
    <property type="molecule type" value="Genomic_DNA"/>
</dbReference>
<sequence length="325" mass="34316">MSFKALMLATAMFGATSGALFATGARAGDLTIGFSQIGSESGWRAAETTVSKAEAKKRDITFKIADAQQKQENQIKAIRSFIAQGVDAIFLAPVVSTGWDTVLKEAQEAKIPVVLLDRDIDPAGKSLYLTAVTSDSVHEGKVAGEWLVKTVGGKPCSVVELQGTVGASVAANRKKGFEDGIAGASNVKIVRSQTGDFTRAKGKEVMESFIKAEGGGKNICAVYAHNDDMMVGAIQAMKEAGLKPGTQVLTVSIDAVPDIFKAMAAGEANATVELTPNMAGPAFDAIVAFKDKGTMPPKWIQTESKLYTQADNPKAIYDQKKDLGY</sequence>
<keyword evidence="7" id="KW-1185">Reference proteome</keyword>
<name>A0A9W6JVG9_9HYPH</name>
<dbReference type="GO" id="GO:0030246">
    <property type="term" value="F:carbohydrate binding"/>
    <property type="evidence" value="ECO:0007669"/>
    <property type="project" value="UniProtKB-ARBA"/>
</dbReference>
<comment type="caution">
    <text evidence="6">The sequence shown here is derived from an EMBL/GenBank/DDBJ whole genome shotgun (WGS) entry which is preliminary data.</text>
</comment>
<gene>
    <name evidence="6" type="ORF">GCM10017653_13820</name>
</gene>
<dbReference type="NCBIfam" id="NF041827">
    <property type="entry name" value="YtfQ_transport"/>
    <property type="match status" value="1"/>
</dbReference>
<evidence type="ECO:0000313" key="7">
    <source>
        <dbReference type="Proteomes" id="UP001143330"/>
    </source>
</evidence>
<dbReference type="Gene3D" id="3.40.50.2300">
    <property type="match status" value="2"/>
</dbReference>
<keyword evidence="3 4" id="KW-0732">Signal</keyword>
<dbReference type="PANTHER" id="PTHR46847:SF3">
    <property type="entry name" value="GALACTOFURANOSE-BINDING PROTEIN YTFQ"/>
    <property type="match status" value="1"/>
</dbReference>
<evidence type="ECO:0000256" key="1">
    <source>
        <dbReference type="ARBA" id="ARBA00004196"/>
    </source>
</evidence>
<reference evidence="6" key="2">
    <citation type="submission" date="2023-01" db="EMBL/GenBank/DDBJ databases">
        <authorList>
            <person name="Sun Q."/>
            <person name="Evtushenko L."/>
        </authorList>
    </citation>
    <scope>NUCLEOTIDE SEQUENCE</scope>
    <source>
        <strain evidence="6">VKM B-2789</strain>
    </source>
</reference>
<reference evidence="6" key="1">
    <citation type="journal article" date="2014" name="Int. J. Syst. Evol. Microbiol.">
        <title>Complete genome sequence of Corynebacterium casei LMG S-19264T (=DSM 44701T), isolated from a smear-ripened cheese.</title>
        <authorList>
            <consortium name="US DOE Joint Genome Institute (JGI-PGF)"/>
            <person name="Walter F."/>
            <person name="Albersmeier A."/>
            <person name="Kalinowski J."/>
            <person name="Ruckert C."/>
        </authorList>
    </citation>
    <scope>NUCLEOTIDE SEQUENCE</scope>
    <source>
        <strain evidence="6">VKM B-2789</strain>
    </source>
</reference>
<dbReference type="PANTHER" id="PTHR46847">
    <property type="entry name" value="D-ALLOSE-BINDING PERIPLASMIC PROTEIN-RELATED"/>
    <property type="match status" value="1"/>
</dbReference>
<evidence type="ECO:0000313" key="6">
    <source>
        <dbReference type="EMBL" id="GLK83313.1"/>
    </source>
</evidence>
<protein>
    <submittedName>
        <fullName evidence="6">Sugar ABC transporter substrate-binding protein</fullName>
    </submittedName>
</protein>
<evidence type="ECO:0000256" key="2">
    <source>
        <dbReference type="ARBA" id="ARBA00007639"/>
    </source>
</evidence>
<evidence type="ECO:0000256" key="3">
    <source>
        <dbReference type="ARBA" id="ARBA00022729"/>
    </source>
</evidence>
<dbReference type="GO" id="GO:0030313">
    <property type="term" value="C:cell envelope"/>
    <property type="evidence" value="ECO:0007669"/>
    <property type="project" value="UniProtKB-SubCell"/>
</dbReference>
<dbReference type="SUPFAM" id="SSF53822">
    <property type="entry name" value="Periplasmic binding protein-like I"/>
    <property type="match status" value="1"/>
</dbReference>
<accession>A0A9W6JVG9</accession>
<evidence type="ECO:0000259" key="5">
    <source>
        <dbReference type="Pfam" id="PF13407"/>
    </source>
</evidence>